<evidence type="ECO:0000313" key="4">
    <source>
        <dbReference type="Proteomes" id="UP001301350"/>
    </source>
</evidence>
<name>A0AAV9IXI8_CYACA</name>
<dbReference type="Pfam" id="PF09353">
    <property type="entry name" value="DUF1995"/>
    <property type="match status" value="1"/>
</dbReference>
<feature type="domain" description="DUF1995" evidence="2">
    <location>
        <begin position="96"/>
        <end position="386"/>
    </location>
</feature>
<dbReference type="Proteomes" id="UP001301350">
    <property type="component" value="Unassembled WGS sequence"/>
</dbReference>
<evidence type="ECO:0000256" key="1">
    <source>
        <dbReference type="SAM" id="MobiDB-lite"/>
    </source>
</evidence>
<proteinExistence type="predicted"/>
<comment type="caution">
    <text evidence="3">The sequence shown here is derived from an EMBL/GenBank/DDBJ whole genome shotgun (WGS) entry which is preliminary data.</text>
</comment>
<dbReference type="InterPro" id="IPR018962">
    <property type="entry name" value="DUF1995"/>
</dbReference>
<keyword evidence="4" id="KW-1185">Reference proteome</keyword>
<dbReference type="PANTHER" id="PTHR34051">
    <property type="entry name" value="PROTEIN LOW PSII ACCUMULATION 3, CHLOROPLASTIC"/>
    <property type="match status" value="1"/>
</dbReference>
<feature type="region of interest" description="Disordered" evidence="1">
    <location>
        <begin position="56"/>
        <end position="97"/>
    </location>
</feature>
<protein>
    <recommendedName>
        <fullName evidence="2">DUF1995 domain-containing protein</fullName>
    </recommendedName>
</protein>
<dbReference type="AlphaFoldDB" id="A0AAV9IXI8"/>
<dbReference type="InterPro" id="IPR044687">
    <property type="entry name" value="LPA3"/>
</dbReference>
<organism evidence="3 4">
    <name type="scientific">Cyanidium caldarium</name>
    <name type="common">Red alga</name>
    <dbReference type="NCBI Taxonomy" id="2771"/>
    <lineage>
        <taxon>Eukaryota</taxon>
        <taxon>Rhodophyta</taxon>
        <taxon>Bangiophyceae</taxon>
        <taxon>Cyanidiales</taxon>
        <taxon>Cyanidiaceae</taxon>
        <taxon>Cyanidium</taxon>
    </lineage>
</organism>
<evidence type="ECO:0000313" key="3">
    <source>
        <dbReference type="EMBL" id="KAK4536813.1"/>
    </source>
</evidence>
<sequence>MELGVQTGRTASSSVGFVGSVVPSRLRSRSRVRGLNSAPTRSLHRIAEWTSPDVSHRRPCWRSWQSSSSGRPVRSTPADTRRPASAAGFSSHRPPPASFHEALGQCVRAVQVAVGRGERLLEIDFPPLSAEVLASPRLSADELIDANTRLALEFCKRLIDAETAASPDGAPAAERVPLQRATVLLPDMIERNRAVSQHADALLAMMNPEERHRRRIRLAALRSGHEAGNLFQRLLRANTKGDGGGALIEAVQDDDDLFVVVAASSQELPEAEQLVERVRQADRHRAHPRPVILFNVQLDMARADLGLPAFPSKALHDRFLSHVLPVYYLRNRTYTKSLSRPPYLIQFQGALFRVYPEPYQMLLDTGSGAYRPVADAERRPTMREFRETLTAALQLDEPQQSSPSPKNLFGLLRRSDARLLNWWEREDAQRNASDKWRQ</sequence>
<dbReference type="EMBL" id="JANCYW010000009">
    <property type="protein sequence ID" value="KAK4536813.1"/>
    <property type="molecule type" value="Genomic_DNA"/>
</dbReference>
<dbReference type="PANTHER" id="PTHR34051:SF2">
    <property type="entry name" value="PROTEIN LPA3"/>
    <property type="match status" value="1"/>
</dbReference>
<gene>
    <name evidence="3" type="ORF">CDCA_CDCA09G2838</name>
</gene>
<accession>A0AAV9IXI8</accession>
<reference evidence="3 4" key="1">
    <citation type="submission" date="2022-07" db="EMBL/GenBank/DDBJ databases">
        <title>Genome-wide signatures of adaptation to extreme environments.</title>
        <authorList>
            <person name="Cho C.H."/>
            <person name="Yoon H.S."/>
        </authorList>
    </citation>
    <scope>NUCLEOTIDE SEQUENCE [LARGE SCALE GENOMIC DNA]</scope>
    <source>
        <strain evidence="3 4">DBV 063 E5</strain>
    </source>
</reference>
<evidence type="ECO:0000259" key="2">
    <source>
        <dbReference type="Pfam" id="PF09353"/>
    </source>
</evidence>